<evidence type="ECO:0000313" key="2">
    <source>
        <dbReference type="EMBL" id="OGN04950.1"/>
    </source>
</evidence>
<dbReference type="Gene3D" id="3.90.320.10">
    <property type="match status" value="1"/>
</dbReference>
<dbReference type="Pfam" id="PF12705">
    <property type="entry name" value="PDDEXK_1"/>
    <property type="match status" value="1"/>
</dbReference>
<proteinExistence type="predicted"/>
<accession>A0A1F8EX80</accession>
<dbReference type="InterPro" id="IPR011604">
    <property type="entry name" value="PDDEXK-like_dom_sf"/>
</dbReference>
<dbReference type="EMBL" id="MGJJ01000019">
    <property type="protein sequence ID" value="OGN04950.1"/>
    <property type="molecule type" value="Genomic_DNA"/>
</dbReference>
<name>A0A1F8EX80_9BACT</name>
<evidence type="ECO:0000313" key="3">
    <source>
        <dbReference type="Proteomes" id="UP000177419"/>
    </source>
</evidence>
<dbReference type="SUPFAM" id="SSF52980">
    <property type="entry name" value="Restriction endonuclease-like"/>
    <property type="match status" value="1"/>
</dbReference>
<evidence type="ECO:0000259" key="1">
    <source>
        <dbReference type="Pfam" id="PF12705"/>
    </source>
</evidence>
<organism evidence="2 3">
    <name type="scientific">Candidatus Yanofskybacteria bacterium RIFCSPHIGHO2_01_FULL_44_22</name>
    <dbReference type="NCBI Taxonomy" id="1802669"/>
    <lineage>
        <taxon>Bacteria</taxon>
        <taxon>Candidatus Yanofskyibacteriota</taxon>
    </lineage>
</organism>
<dbReference type="InterPro" id="IPR011335">
    <property type="entry name" value="Restrct_endonuc-II-like"/>
</dbReference>
<protein>
    <recommendedName>
        <fullName evidence="1">PD-(D/E)XK endonuclease-like domain-containing protein</fullName>
    </recommendedName>
</protein>
<dbReference type="Proteomes" id="UP000177419">
    <property type="component" value="Unassembled WGS sequence"/>
</dbReference>
<sequence>MTAKIQNTIKISRSGLKLFLDCPRCFWLDVHHKIKRPPGYPYTLSAAVDYLVKQEFDKYRVDGKLPPVFAKEELDAKLFSGDKLADWRNNFRGVSYFDENLNAILYGAVDDVLEFSDGSLAVVDYKSSGSKEITIYDDYQKQMEIYSWLLQRNGYQTQPHAYFVFYVVQKDGGGFTNVLPFREELRRVDVKPDWVGDTFERAIETARQETAPVNSDHCDHCHYVDRVVEVRGAIPWDSNI</sequence>
<comment type="caution">
    <text evidence="2">The sequence shown here is derived from an EMBL/GenBank/DDBJ whole genome shotgun (WGS) entry which is preliminary data.</text>
</comment>
<gene>
    <name evidence="2" type="ORF">A2746_01175</name>
</gene>
<dbReference type="AlphaFoldDB" id="A0A1F8EX80"/>
<dbReference type="STRING" id="1802669.A2746_01175"/>
<reference evidence="2 3" key="1">
    <citation type="journal article" date="2016" name="Nat. Commun.">
        <title>Thousands of microbial genomes shed light on interconnected biogeochemical processes in an aquifer system.</title>
        <authorList>
            <person name="Anantharaman K."/>
            <person name="Brown C.T."/>
            <person name="Hug L.A."/>
            <person name="Sharon I."/>
            <person name="Castelle C.J."/>
            <person name="Probst A.J."/>
            <person name="Thomas B.C."/>
            <person name="Singh A."/>
            <person name="Wilkins M.J."/>
            <person name="Karaoz U."/>
            <person name="Brodie E.L."/>
            <person name="Williams K.H."/>
            <person name="Hubbard S.S."/>
            <person name="Banfield J.F."/>
        </authorList>
    </citation>
    <scope>NUCLEOTIDE SEQUENCE [LARGE SCALE GENOMIC DNA]</scope>
</reference>
<dbReference type="InterPro" id="IPR038726">
    <property type="entry name" value="PDDEXK_AddAB-type"/>
</dbReference>
<feature type="domain" description="PD-(D/E)XK endonuclease-like" evidence="1">
    <location>
        <begin position="46"/>
        <end position="224"/>
    </location>
</feature>